<name>A0A5N1J146_9BACT</name>
<sequence>MKILMLLILLIPGLKVLDYAYVHSMELDSKPYSVTITASPAHTDVYLHTPAERGREEKATVSKPSDRGKSVMKGVVVSLVMLLAVGLVRGRSR</sequence>
<dbReference type="Proteomes" id="UP000326344">
    <property type="component" value="Unassembled WGS sequence"/>
</dbReference>
<accession>A0A5N1J146</accession>
<evidence type="ECO:0000313" key="2">
    <source>
        <dbReference type="Proteomes" id="UP000326344"/>
    </source>
</evidence>
<proteinExistence type="predicted"/>
<evidence type="ECO:0000313" key="1">
    <source>
        <dbReference type="EMBL" id="KAA9340425.1"/>
    </source>
</evidence>
<keyword evidence="2" id="KW-1185">Reference proteome</keyword>
<gene>
    <name evidence="1" type="ORF">F0P93_30960</name>
</gene>
<dbReference type="EMBL" id="VTWS01000015">
    <property type="protein sequence ID" value="KAA9340425.1"/>
    <property type="molecule type" value="Genomic_DNA"/>
</dbReference>
<organism evidence="1 2">
    <name type="scientific">Larkinella humicola</name>
    <dbReference type="NCBI Taxonomy" id="2607654"/>
    <lineage>
        <taxon>Bacteria</taxon>
        <taxon>Pseudomonadati</taxon>
        <taxon>Bacteroidota</taxon>
        <taxon>Cytophagia</taxon>
        <taxon>Cytophagales</taxon>
        <taxon>Spirosomataceae</taxon>
        <taxon>Larkinella</taxon>
    </lineage>
</organism>
<dbReference type="RefSeq" id="WP_150881673.1">
    <property type="nucleotide sequence ID" value="NZ_VTWS01000015.1"/>
</dbReference>
<reference evidence="1 2" key="1">
    <citation type="submission" date="2019-09" db="EMBL/GenBank/DDBJ databases">
        <title>Genome Sequence of Larkinella sp MA1.</title>
        <authorList>
            <person name="Srinivasan S."/>
        </authorList>
    </citation>
    <scope>NUCLEOTIDE SEQUENCE [LARGE SCALE GENOMIC DNA]</scope>
    <source>
        <strain evidence="1 2">MA1</strain>
    </source>
</reference>
<comment type="caution">
    <text evidence="1">The sequence shown here is derived from an EMBL/GenBank/DDBJ whole genome shotgun (WGS) entry which is preliminary data.</text>
</comment>
<protein>
    <submittedName>
        <fullName evidence="1">Uncharacterized protein</fullName>
    </submittedName>
</protein>
<dbReference type="AlphaFoldDB" id="A0A5N1J146"/>